<dbReference type="eggNOG" id="COG0629">
    <property type="taxonomic scope" value="Bacteria"/>
</dbReference>
<dbReference type="GO" id="GO:0003697">
    <property type="term" value="F:single-stranded DNA binding"/>
    <property type="evidence" value="ECO:0007669"/>
    <property type="project" value="UniProtKB-UniRule"/>
</dbReference>
<dbReference type="Pfam" id="PF00436">
    <property type="entry name" value="SSB"/>
    <property type="match status" value="1"/>
</dbReference>
<dbReference type="STRING" id="59748.PA0151"/>
<dbReference type="Proteomes" id="UP000008323">
    <property type="component" value="Chromosome"/>
</dbReference>
<evidence type="ECO:0000256" key="4">
    <source>
        <dbReference type="SAM" id="MobiDB-lite"/>
    </source>
</evidence>
<dbReference type="PANTHER" id="PTHR10302">
    <property type="entry name" value="SINGLE-STRANDED DNA-BINDING PROTEIN"/>
    <property type="match status" value="1"/>
</dbReference>
<proteinExistence type="inferred from homology"/>
<feature type="region of interest" description="Disordered" evidence="4">
    <location>
        <begin position="112"/>
        <end position="144"/>
    </location>
</feature>
<dbReference type="GO" id="GO:0006260">
    <property type="term" value="P:DNA replication"/>
    <property type="evidence" value="ECO:0007669"/>
    <property type="project" value="InterPro"/>
</dbReference>
<protein>
    <recommendedName>
        <fullName evidence="2 3">Single-stranded DNA-binding protein</fullName>
        <shortName evidence="2">SSB</shortName>
    </recommendedName>
</protein>
<evidence type="ECO:0000256" key="2">
    <source>
        <dbReference type="HAMAP-Rule" id="MF_00984"/>
    </source>
</evidence>
<dbReference type="PROSITE" id="PS50935">
    <property type="entry name" value="SSB"/>
    <property type="match status" value="1"/>
</dbReference>
<dbReference type="InterPro" id="IPR012340">
    <property type="entry name" value="NA-bd_OB-fold"/>
</dbReference>
<dbReference type="InterPro" id="IPR011344">
    <property type="entry name" value="ssDNA-bd"/>
</dbReference>
<name>B1V954_PHYAS</name>
<evidence type="ECO:0000313" key="6">
    <source>
        <dbReference type="Proteomes" id="UP000008323"/>
    </source>
</evidence>
<gene>
    <name evidence="5" type="primary">ssb</name>
    <name evidence="5" type="ordered locus">PA0151</name>
</gene>
<organism evidence="5 6">
    <name type="scientific">Phytoplasma australiense</name>
    <dbReference type="NCBI Taxonomy" id="59748"/>
    <lineage>
        <taxon>Bacteria</taxon>
        <taxon>Bacillati</taxon>
        <taxon>Mycoplasmatota</taxon>
        <taxon>Mollicutes</taxon>
        <taxon>Acholeplasmatales</taxon>
        <taxon>Acholeplasmataceae</taxon>
        <taxon>Candidatus Phytoplasma</taxon>
        <taxon>16SrXII (Stolbur group)</taxon>
    </lineage>
</organism>
<dbReference type="EMBL" id="AM422018">
    <property type="protein sequence ID" value="CAM11486.1"/>
    <property type="molecule type" value="Genomic_DNA"/>
</dbReference>
<comment type="subunit">
    <text evidence="2">Homotetramer.</text>
</comment>
<keyword evidence="1 2" id="KW-0238">DNA-binding</keyword>
<feature type="compositionally biased region" description="Polar residues" evidence="4">
    <location>
        <begin position="112"/>
        <end position="135"/>
    </location>
</feature>
<dbReference type="KEGG" id="pal:PA0151"/>
<accession>B1V954</accession>
<dbReference type="AlphaFoldDB" id="B1V954"/>
<evidence type="ECO:0000256" key="3">
    <source>
        <dbReference type="PIRNR" id="PIRNR002070"/>
    </source>
</evidence>
<dbReference type="CDD" id="cd04496">
    <property type="entry name" value="SSB_OBF"/>
    <property type="match status" value="1"/>
</dbReference>
<dbReference type="SUPFAM" id="SSF50249">
    <property type="entry name" value="Nucleic acid-binding proteins"/>
    <property type="match status" value="1"/>
</dbReference>
<evidence type="ECO:0000256" key="1">
    <source>
        <dbReference type="ARBA" id="ARBA00023125"/>
    </source>
</evidence>
<dbReference type="NCBIfam" id="TIGR00621">
    <property type="entry name" value="ssb"/>
    <property type="match status" value="1"/>
</dbReference>
<dbReference type="InterPro" id="IPR000424">
    <property type="entry name" value="Primosome_PriB/ssb"/>
</dbReference>
<evidence type="ECO:0000313" key="5">
    <source>
        <dbReference type="EMBL" id="CAM11486.1"/>
    </source>
</evidence>
<dbReference type="HAMAP" id="MF_00984">
    <property type="entry name" value="SSB"/>
    <property type="match status" value="1"/>
</dbReference>
<reference evidence="5 6" key="1">
    <citation type="journal article" date="2008" name="J. Bacteriol.">
        <title>Comparative genome analysis of 'Candidatus Phytoplasma australiense' (subgroup tuf-Australia I; rp-A) and 'Ca. Phytoplasma asteris' strains OY-M and AY-WB.</title>
        <authorList>
            <person name="Tran-Nguyen L.T."/>
            <person name="Kube M."/>
            <person name="Schneider B."/>
            <person name="Reinhardt R."/>
            <person name="Gibb K.S."/>
        </authorList>
    </citation>
    <scope>NUCLEOTIDE SEQUENCE [LARGE SCALE GENOMIC DNA]</scope>
</reference>
<comment type="caution">
    <text evidence="2">Lacks conserved residue(s) required for the propagation of feature annotation.</text>
</comment>
<dbReference type="Gene3D" id="2.40.50.140">
    <property type="entry name" value="Nucleic acid-binding proteins"/>
    <property type="match status" value="1"/>
</dbReference>
<dbReference type="PIRSF" id="PIRSF002070">
    <property type="entry name" value="SSB"/>
    <property type="match status" value="1"/>
</dbReference>
<dbReference type="PANTHER" id="PTHR10302:SF27">
    <property type="entry name" value="SINGLE-STRANDED DNA-BINDING PROTEIN"/>
    <property type="match status" value="1"/>
</dbReference>
<sequence length="144" mass="16750">MINKVILVGRITKDPELKSYNGEVNYVKFTLAVNRFYNNQEENKKTDFINCIVWRKQAENLSKYIFKGNLLGVEGSIRVEKWEKDNKTNWSTEILCNNISFLESKKSLNATQEKDYQSNNDSSFENSQSNDFETNTPEDDGLPF</sequence>
<dbReference type="GO" id="GO:0009295">
    <property type="term" value="C:nucleoid"/>
    <property type="evidence" value="ECO:0007669"/>
    <property type="project" value="TreeGrafter"/>
</dbReference>